<dbReference type="Pfam" id="PF13344">
    <property type="entry name" value="Hydrolase_6"/>
    <property type="match status" value="1"/>
</dbReference>
<dbReference type="Gene3D" id="3.40.50.1000">
    <property type="entry name" value="HAD superfamily/HAD-like"/>
    <property type="match status" value="2"/>
</dbReference>
<dbReference type="PIRSF" id="PIRSF000915">
    <property type="entry name" value="PGP-type_phosphatase"/>
    <property type="match status" value="1"/>
</dbReference>
<comment type="similarity">
    <text evidence="1">Belongs to the HAD-like hydrolase superfamily.</text>
</comment>
<evidence type="ECO:0000256" key="1">
    <source>
        <dbReference type="PIRNR" id="PIRNR000915"/>
    </source>
</evidence>
<organism evidence="2 3">
    <name type="scientific">Mya arenaria</name>
    <name type="common">Soft-shell clam</name>
    <dbReference type="NCBI Taxonomy" id="6604"/>
    <lineage>
        <taxon>Eukaryota</taxon>
        <taxon>Metazoa</taxon>
        <taxon>Spiralia</taxon>
        <taxon>Lophotrochozoa</taxon>
        <taxon>Mollusca</taxon>
        <taxon>Bivalvia</taxon>
        <taxon>Autobranchia</taxon>
        <taxon>Heteroconchia</taxon>
        <taxon>Euheterodonta</taxon>
        <taxon>Imparidentia</taxon>
        <taxon>Neoheterodontei</taxon>
        <taxon>Myida</taxon>
        <taxon>Myoidea</taxon>
        <taxon>Myidae</taxon>
        <taxon>Mya</taxon>
    </lineage>
</organism>
<dbReference type="InterPro" id="IPR023214">
    <property type="entry name" value="HAD_sf"/>
</dbReference>
<dbReference type="PANTHER" id="PTHR19288:SF93">
    <property type="entry name" value="FI11325P-RELATED"/>
    <property type="match status" value="1"/>
</dbReference>
<dbReference type="EMBL" id="CP111015">
    <property type="protein sequence ID" value="WAR01969.1"/>
    <property type="molecule type" value="Genomic_DNA"/>
</dbReference>
<evidence type="ECO:0000313" key="2">
    <source>
        <dbReference type="EMBL" id="WAR01969.1"/>
    </source>
</evidence>
<keyword evidence="1" id="KW-0378">Hydrolase</keyword>
<dbReference type="PANTHER" id="PTHR19288">
    <property type="entry name" value="4-NITROPHENYLPHOSPHATASE-RELATED"/>
    <property type="match status" value="1"/>
</dbReference>
<dbReference type="SUPFAM" id="SSF56784">
    <property type="entry name" value="HAD-like"/>
    <property type="match status" value="1"/>
</dbReference>
<reference evidence="2" key="1">
    <citation type="submission" date="2022-11" db="EMBL/GenBank/DDBJ databases">
        <title>Centuries of genome instability and evolution in soft-shell clam transmissible cancer (bioRxiv).</title>
        <authorList>
            <person name="Hart S.F.M."/>
            <person name="Yonemitsu M.A."/>
            <person name="Giersch R.M."/>
            <person name="Beal B.F."/>
            <person name="Arriagada G."/>
            <person name="Davis B.W."/>
            <person name="Ostrander E.A."/>
            <person name="Goff S.P."/>
            <person name="Metzger M.J."/>
        </authorList>
    </citation>
    <scope>NUCLEOTIDE SEQUENCE</scope>
    <source>
        <strain evidence="2">MELC-2E11</strain>
        <tissue evidence="2">Siphon/mantle</tissue>
    </source>
</reference>
<keyword evidence="3" id="KW-1185">Reference proteome</keyword>
<dbReference type="NCBIfam" id="TIGR01460">
    <property type="entry name" value="HAD-SF-IIA"/>
    <property type="match status" value="1"/>
</dbReference>
<name>A0ABY7E0M6_MYAAR</name>
<sequence>MSRITHHVNKKLAREIVQKYENFLFDCDGVLYHGNEAIPGCAKALQKLKQLGKRVFYVTNNSSKTRAQMVEKCQSMGYPAEPDSIICTAHTAALYLKRMNFEGKVYMVGNPSMEAECDALGIKHEGSGINCVLVGFDPHLSYVKMIKASTYARNPNNLFLATNEDYFLPHKGDVVIPGTGSIVAAIKIPTRREPHVLGKPGTAMFDLLHEIHGLDADKCVMGLTIFSVLKPTSSQMIPTNGRLFPISIWRVSETWRNTYKTCDF</sequence>
<evidence type="ECO:0000313" key="3">
    <source>
        <dbReference type="Proteomes" id="UP001164746"/>
    </source>
</evidence>
<gene>
    <name evidence="2" type="ORF">MAR_008527</name>
</gene>
<proteinExistence type="inferred from homology"/>
<dbReference type="Proteomes" id="UP001164746">
    <property type="component" value="Chromosome 4"/>
</dbReference>
<accession>A0ABY7E0M6</accession>
<dbReference type="InterPro" id="IPR036412">
    <property type="entry name" value="HAD-like_sf"/>
</dbReference>
<dbReference type="InterPro" id="IPR006357">
    <property type="entry name" value="HAD-SF_hydro_IIA"/>
</dbReference>
<protein>
    <submittedName>
        <fullName evidence="2">PGP-like protein</fullName>
    </submittedName>
</protein>